<dbReference type="PROSITE" id="PS00237">
    <property type="entry name" value="G_PROTEIN_RECEP_F1_1"/>
    <property type="match status" value="1"/>
</dbReference>
<reference evidence="13 14" key="1">
    <citation type="submission" date="2024-05" db="EMBL/GenBank/DDBJ databases">
        <title>A high-quality chromosomal-level genome assembly of Topmouth culter (Culter alburnus).</title>
        <authorList>
            <person name="Zhao H."/>
        </authorList>
    </citation>
    <scope>NUCLEOTIDE SEQUENCE [LARGE SCALE GENOMIC DNA]</scope>
    <source>
        <strain evidence="13">CATC2023</strain>
        <tissue evidence="13">Muscle</tissue>
    </source>
</reference>
<dbReference type="FunFam" id="1.20.1070.10:FF:000130">
    <property type="entry name" value="Chemokine (C-C motif) receptor 2"/>
    <property type="match status" value="1"/>
</dbReference>
<evidence type="ECO:0000313" key="13">
    <source>
        <dbReference type="EMBL" id="KAK9980186.1"/>
    </source>
</evidence>
<feature type="transmembrane region" description="Helical" evidence="11">
    <location>
        <begin position="208"/>
        <end position="227"/>
    </location>
</feature>
<keyword evidence="5 10" id="KW-0297">G-protein coupled receptor</keyword>
<evidence type="ECO:0000256" key="4">
    <source>
        <dbReference type="ARBA" id="ARBA00022989"/>
    </source>
</evidence>
<evidence type="ECO:0000256" key="9">
    <source>
        <dbReference type="ARBA" id="ARBA00023224"/>
    </source>
</evidence>
<accession>A0AAW2B4R2</accession>
<organism evidence="13 14">
    <name type="scientific">Culter alburnus</name>
    <name type="common">Topmouth culter</name>
    <dbReference type="NCBI Taxonomy" id="194366"/>
    <lineage>
        <taxon>Eukaryota</taxon>
        <taxon>Metazoa</taxon>
        <taxon>Chordata</taxon>
        <taxon>Craniata</taxon>
        <taxon>Vertebrata</taxon>
        <taxon>Euteleostomi</taxon>
        <taxon>Actinopterygii</taxon>
        <taxon>Neopterygii</taxon>
        <taxon>Teleostei</taxon>
        <taxon>Ostariophysi</taxon>
        <taxon>Cypriniformes</taxon>
        <taxon>Xenocyprididae</taxon>
        <taxon>Xenocypridinae</taxon>
        <taxon>Culter</taxon>
    </lineage>
</organism>
<dbReference type="PRINTS" id="PR00657">
    <property type="entry name" value="CCCHEMOKINER"/>
</dbReference>
<comment type="caution">
    <text evidence="13">The sequence shown here is derived from an EMBL/GenBank/DDBJ whole genome shotgun (WGS) entry which is preliminary data.</text>
</comment>
<dbReference type="InterPro" id="IPR000355">
    <property type="entry name" value="Chemokine_rcpt"/>
</dbReference>
<dbReference type="SUPFAM" id="SSF81321">
    <property type="entry name" value="Family A G protein-coupled receptor-like"/>
    <property type="match status" value="1"/>
</dbReference>
<dbReference type="GO" id="GO:0060326">
    <property type="term" value="P:cell chemotaxis"/>
    <property type="evidence" value="ECO:0007669"/>
    <property type="project" value="TreeGrafter"/>
</dbReference>
<evidence type="ECO:0000256" key="2">
    <source>
        <dbReference type="ARBA" id="ARBA00022475"/>
    </source>
</evidence>
<dbReference type="PROSITE" id="PS50262">
    <property type="entry name" value="G_PROTEIN_RECEP_F1_2"/>
    <property type="match status" value="1"/>
</dbReference>
<keyword evidence="9 10" id="KW-0807">Transducer</keyword>
<proteinExistence type="inferred from homology"/>
<keyword evidence="14" id="KW-1185">Reference proteome</keyword>
<feature type="transmembrane region" description="Helical" evidence="11">
    <location>
        <begin position="248"/>
        <end position="269"/>
    </location>
</feature>
<evidence type="ECO:0000256" key="6">
    <source>
        <dbReference type="ARBA" id="ARBA00023136"/>
    </source>
</evidence>
<dbReference type="GO" id="GO:0006955">
    <property type="term" value="P:immune response"/>
    <property type="evidence" value="ECO:0007669"/>
    <property type="project" value="TreeGrafter"/>
</dbReference>
<dbReference type="GO" id="GO:0009897">
    <property type="term" value="C:external side of plasma membrane"/>
    <property type="evidence" value="ECO:0007669"/>
    <property type="project" value="TreeGrafter"/>
</dbReference>
<keyword evidence="7" id="KW-1015">Disulfide bond</keyword>
<dbReference type="GO" id="GO:0007204">
    <property type="term" value="P:positive regulation of cytosolic calcium ion concentration"/>
    <property type="evidence" value="ECO:0007669"/>
    <property type="project" value="TreeGrafter"/>
</dbReference>
<feature type="transmembrane region" description="Helical" evidence="11">
    <location>
        <begin position="80"/>
        <end position="101"/>
    </location>
</feature>
<keyword evidence="6 11" id="KW-0472">Membrane</keyword>
<comment type="subcellular location">
    <subcellularLocation>
        <location evidence="1">Cell membrane</location>
        <topology evidence="1">Multi-pass membrane protein</topology>
    </subcellularLocation>
</comment>
<dbReference type="InterPro" id="IPR000276">
    <property type="entry name" value="GPCR_Rhodpsn"/>
</dbReference>
<feature type="transmembrane region" description="Helical" evidence="11">
    <location>
        <begin position="47"/>
        <end position="68"/>
    </location>
</feature>
<gene>
    <name evidence="13" type="ORF">ABG768_013569</name>
</gene>
<comment type="similarity">
    <text evidence="10">Belongs to the G-protein coupled receptor 1 family.</text>
</comment>
<feature type="domain" description="G-protein coupled receptors family 1 profile" evidence="12">
    <location>
        <begin position="59"/>
        <end position="308"/>
    </location>
</feature>
<feature type="transmembrane region" description="Helical" evidence="11">
    <location>
        <begin position="289"/>
        <end position="311"/>
    </location>
</feature>
<keyword evidence="3 10" id="KW-0812">Transmembrane</keyword>
<evidence type="ECO:0000256" key="7">
    <source>
        <dbReference type="ARBA" id="ARBA00023157"/>
    </source>
</evidence>
<dbReference type="GO" id="GO:0019722">
    <property type="term" value="P:calcium-mediated signaling"/>
    <property type="evidence" value="ECO:0007669"/>
    <property type="project" value="TreeGrafter"/>
</dbReference>
<dbReference type="GO" id="GO:0019957">
    <property type="term" value="F:C-C chemokine binding"/>
    <property type="evidence" value="ECO:0007669"/>
    <property type="project" value="TreeGrafter"/>
</dbReference>
<evidence type="ECO:0000256" key="1">
    <source>
        <dbReference type="ARBA" id="ARBA00004651"/>
    </source>
</evidence>
<evidence type="ECO:0000256" key="3">
    <source>
        <dbReference type="ARBA" id="ARBA00022692"/>
    </source>
</evidence>
<dbReference type="PANTHER" id="PTHR10489:SF922">
    <property type="entry name" value="C-C CHEMOKINE RECEPTOR FAMILY-LIKE-RELATED"/>
    <property type="match status" value="1"/>
</dbReference>
<evidence type="ECO:0000313" key="14">
    <source>
        <dbReference type="Proteomes" id="UP001479290"/>
    </source>
</evidence>
<dbReference type="CDD" id="cd15182">
    <property type="entry name" value="7tmA_XCR1"/>
    <property type="match status" value="1"/>
</dbReference>
<keyword evidence="4 11" id="KW-1133">Transmembrane helix</keyword>
<dbReference type="AlphaFoldDB" id="A0AAW2B4R2"/>
<name>A0AAW2B4R2_CULAL</name>
<evidence type="ECO:0000256" key="10">
    <source>
        <dbReference type="RuleBase" id="RU000688"/>
    </source>
</evidence>
<keyword evidence="2" id="KW-1003">Cell membrane</keyword>
<dbReference type="Pfam" id="PF00001">
    <property type="entry name" value="7tm_1"/>
    <property type="match status" value="1"/>
</dbReference>
<dbReference type="InterPro" id="IPR017452">
    <property type="entry name" value="GPCR_Rhodpsn_7TM"/>
</dbReference>
<evidence type="ECO:0000259" key="12">
    <source>
        <dbReference type="PROSITE" id="PS50262"/>
    </source>
</evidence>
<evidence type="ECO:0000256" key="8">
    <source>
        <dbReference type="ARBA" id="ARBA00023170"/>
    </source>
</evidence>
<feature type="transmembrane region" description="Helical" evidence="11">
    <location>
        <begin position="156"/>
        <end position="173"/>
    </location>
</feature>
<dbReference type="Proteomes" id="UP001479290">
    <property type="component" value="Unassembled WGS sequence"/>
</dbReference>
<dbReference type="GO" id="GO:0016493">
    <property type="term" value="F:C-C chemokine receptor activity"/>
    <property type="evidence" value="ECO:0007669"/>
    <property type="project" value="TreeGrafter"/>
</dbReference>
<feature type="transmembrane region" description="Helical" evidence="11">
    <location>
        <begin position="107"/>
        <end position="136"/>
    </location>
</feature>
<protein>
    <recommendedName>
        <fullName evidence="12">G-protein coupled receptors family 1 profile domain-containing protein</fullName>
    </recommendedName>
</protein>
<dbReference type="PANTHER" id="PTHR10489">
    <property type="entry name" value="CELL ADHESION MOLECULE"/>
    <property type="match status" value="1"/>
</dbReference>
<keyword evidence="8 10" id="KW-0675">Receptor</keyword>
<sequence>MGEHSLENILKFLEEANKTAQVNVVDEEISLCKKSNVIQFGAAFLPAFYYTNFLLSLVGNGLVLYIIYKYEKLTTITNIFLLNLVISDLIFAFSLPFWAVYHKSEWIFGSGLCKLVGSCYSIGFNSSILFLTLLTFDRYLAVVHAISAVQSRKKKYAFASSAIVWVLSILASIKDIVFYDVMKGQNGRLCEMTGYIQSTLTKWELIGYYQQFLFFFLVPLVIVLYCYSRITIRVMSTRMVEKCRAVKLIFVIVFTFFICWTPYNVVILLKAIKISFGDPNKCSEALDYALYITRDFAYLYCCISPVFYTFLGKKFQRHFLKLLAKRLPCLKINTLLSEPSSKSASVRSPTMITDHSCG</sequence>
<evidence type="ECO:0000256" key="11">
    <source>
        <dbReference type="SAM" id="Phobius"/>
    </source>
</evidence>
<dbReference type="InterPro" id="IPR050119">
    <property type="entry name" value="CCR1-9-like"/>
</dbReference>
<dbReference type="PRINTS" id="PR00237">
    <property type="entry name" value="GPCRRHODOPSN"/>
</dbReference>
<evidence type="ECO:0000256" key="5">
    <source>
        <dbReference type="ARBA" id="ARBA00023040"/>
    </source>
</evidence>
<dbReference type="Gene3D" id="1.20.1070.10">
    <property type="entry name" value="Rhodopsin 7-helix transmembrane proteins"/>
    <property type="match status" value="1"/>
</dbReference>
<dbReference type="EMBL" id="JAWDJR010000002">
    <property type="protein sequence ID" value="KAK9980186.1"/>
    <property type="molecule type" value="Genomic_DNA"/>
</dbReference>